<protein>
    <submittedName>
        <fullName evidence="6">ABC transporter substrate-binding protein</fullName>
    </submittedName>
</protein>
<dbReference type="Gene3D" id="3.40.190.10">
    <property type="entry name" value="Periplasmic binding protein-like II"/>
    <property type="match status" value="1"/>
</dbReference>
<feature type="signal peptide" evidence="4">
    <location>
        <begin position="1"/>
        <end position="23"/>
    </location>
</feature>
<dbReference type="OrthoDB" id="9802202at2"/>
<evidence type="ECO:0000256" key="1">
    <source>
        <dbReference type="ARBA" id="ARBA00004418"/>
    </source>
</evidence>
<dbReference type="PROSITE" id="PS51257">
    <property type="entry name" value="PROKAR_LIPOPROTEIN"/>
    <property type="match status" value="1"/>
</dbReference>
<comment type="subcellular location">
    <subcellularLocation>
        <location evidence="1">Periplasm</location>
    </subcellularLocation>
</comment>
<dbReference type="Proteomes" id="UP000317036">
    <property type="component" value="Unassembled WGS sequence"/>
</dbReference>
<evidence type="ECO:0000313" key="6">
    <source>
        <dbReference type="EMBL" id="TVY01013.1"/>
    </source>
</evidence>
<organism evidence="6 7">
    <name type="scientific">Paenibacillus cremeus</name>
    <dbReference type="NCBI Taxonomy" id="2163881"/>
    <lineage>
        <taxon>Bacteria</taxon>
        <taxon>Bacillati</taxon>
        <taxon>Bacillota</taxon>
        <taxon>Bacilli</taxon>
        <taxon>Bacillales</taxon>
        <taxon>Paenibacillaceae</taxon>
        <taxon>Paenibacillus</taxon>
    </lineage>
</organism>
<comment type="caution">
    <text evidence="6">The sequence shown here is derived from an EMBL/GenBank/DDBJ whole genome shotgun (WGS) entry which is preliminary data.</text>
</comment>
<name>A0A559JMB1_9BACL</name>
<dbReference type="RefSeq" id="WP_144854594.1">
    <property type="nucleotide sequence ID" value="NZ_VNJI01000073.1"/>
</dbReference>
<dbReference type="InterPro" id="IPR015168">
    <property type="entry name" value="SsuA/THI5"/>
</dbReference>
<evidence type="ECO:0000256" key="4">
    <source>
        <dbReference type="SAM" id="SignalP"/>
    </source>
</evidence>
<feature type="non-terminal residue" evidence="6">
    <location>
        <position position="145"/>
    </location>
</feature>
<feature type="chain" id="PRO_5021898416" evidence="4">
    <location>
        <begin position="24"/>
        <end position="145"/>
    </location>
</feature>
<dbReference type="SUPFAM" id="SSF53850">
    <property type="entry name" value="Periplasmic binding protein-like II"/>
    <property type="match status" value="1"/>
</dbReference>
<feature type="domain" description="SsuA/THI5-like" evidence="5">
    <location>
        <begin position="48"/>
        <end position="126"/>
    </location>
</feature>
<evidence type="ECO:0000259" key="5">
    <source>
        <dbReference type="Pfam" id="PF09084"/>
    </source>
</evidence>
<evidence type="ECO:0000256" key="3">
    <source>
        <dbReference type="ARBA" id="ARBA00022729"/>
    </source>
</evidence>
<accession>A0A559JMB1</accession>
<keyword evidence="3 4" id="KW-0732">Signal</keyword>
<dbReference type="GO" id="GO:0042597">
    <property type="term" value="C:periplasmic space"/>
    <property type="evidence" value="ECO:0007669"/>
    <property type="project" value="UniProtKB-SubCell"/>
</dbReference>
<dbReference type="AlphaFoldDB" id="A0A559JMB1"/>
<evidence type="ECO:0000313" key="7">
    <source>
        <dbReference type="Proteomes" id="UP000317036"/>
    </source>
</evidence>
<dbReference type="PANTHER" id="PTHR30024:SF47">
    <property type="entry name" value="TAURINE-BINDING PERIPLASMIC PROTEIN"/>
    <property type="match status" value="1"/>
</dbReference>
<dbReference type="EMBL" id="VNJI01000073">
    <property type="protein sequence ID" value="TVY01013.1"/>
    <property type="molecule type" value="Genomic_DNA"/>
</dbReference>
<dbReference type="Pfam" id="PF09084">
    <property type="entry name" value="NMT1"/>
    <property type="match status" value="1"/>
</dbReference>
<proteinExistence type="inferred from homology"/>
<keyword evidence="7" id="KW-1185">Reference proteome</keyword>
<comment type="similarity">
    <text evidence="2">Belongs to the bacterial solute-binding protein SsuA/TauA family.</text>
</comment>
<sequence>MGKWKTRFTAVLAVSLMMTAVLAGCGPKKTDQVTKVRIGEVTRSIFYAPEYVAINKGFFKEEGLDIDLTTTPGGDKTMATLLSGGIDVALVGSETSIYVSQQGSDDPVINFSQLTQTDGTFLVARKPLEGKFDWNKLKGVTFLGQ</sequence>
<gene>
    <name evidence="6" type="ORF">FPZ49_33005</name>
</gene>
<reference evidence="6 7" key="1">
    <citation type="submission" date="2019-07" db="EMBL/GenBank/DDBJ databases">
        <authorList>
            <person name="Kim J."/>
        </authorList>
    </citation>
    <scope>NUCLEOTIDE SEQUENCE [LARGE SCALE GENOMIC DNA]</scope>
    <source>
        <strain evidence="6 7">JC52</strain>
    </source>
</reference>
<dbReference type="PANTHER" id="PTHR30024">
    <property type="entry name" value="ALIPHATIC SULFONATES-BINDING PROTEIN-RELATED"/>
    <property type="match status" value="1"/>
</dbReference>
<evidence type="ECO:0000256" key="2">
    <source>
        <dbReference type="ARBA" id="ARBA00010742"/>
    </source>
</evidence>